<protein>
    <submittedName>
        <fullName evidence="10">NADH:ubiquinone oxidoreductase</fullName>
    </submittedName>
</protein>
<dbReference type="Pfam" id="PF00361">
    <property type="entry name" value="Proton_antipo_M"/>
    <property type="match status" value="1"/>
</dbReference>
<evidence type="ECO:0000256" key="1">
    <source>
        <dbReference type="ARBA" id="ARBA00004651"/>
    </source>
</evidence>
<evidence type="ECO:0000256" key="2">
    <source>
        <dbReference type="ARBA" id="ARBA00022475"/>
    </source>
</evidence>
<feature type="transmembrane region" description="Helical" evidence="8">
    <location>
        <begin position="357"/>
        <end position="376"/>
    </location>
</feature>
<feature type="transmembrane region" description="Helical" evidence="8">
    <location>
        <begin position="178"/>
        <end position="200"/>
    </location>
</feature>
<gene>
    <name evidence="10" type="ORF">A2V47_01360</name>
</gene>
<comment type="subcellular location">
    <subcellularLocation>
        <location evidence="1">Cell membrane</location>
        <topology evidence="1">Multi-pass membrane protein</topology>
    </subcellularLocation>
    <subcellularLocation>
        <location evidence="7">Membrane</location>
        <topology evidence="7">Multi-pass membrane protein</topology>
    </subcellularLocation>
</comment>
<feature type="transmembrane region" description="Helical" evidence="8">
    <location>
        <begin position="32"/>
        <end position="53"/>
    </location>
</feature>
<keyword evidence="3 7" id="KW-0812">Transmembrane</keyword>
<feature type="transmembrane region" description="Helical" evidence="8">
    <location>
        <begin position="146"/>
        <end position="166"/>
    </location>
</feature>
<dbReference type="GO" id="GO:0016491">
    <property type="term" value="F:oxidoreductase activity"/>
    <property type="evidence" value="ECO:0007669"/>
    <property type="project" value="UniProtKB-KW"/>
</dbReference>
<evidence type="ECO:0000313" key="11">
    <source>
        <dbReference type="Proteomes" id="UP000177701"/>
    </source>
</evidence>
<feature type="transmembrane region" description="Helical" evidence="8">
    <location>
        <begin position="90"/>
        <end position="111"/>
    </location>
</feature>
<dbReference type="EMBL" id="MEYH01000047">
    <property type="protein sequence ID" value="OGD15811.1"/>
    <property type="molecule type" value="Genomic_DNA"/>
</dbReference>
<dbReference type="STRING" id="1797291.A2V47_01360"/>
<dbReference type="Proteomes" id="UP000177701">
    <property type="component" value="Unassembled WGS sequence"/>
</dbReference>
<dbReference type="AlphaFoldDB" id="A0A1F5AB89"/>
<reference evidence="10 11" key="1">
    <citation type="journal article" date="2016" name="Nat. Commun.">
        <title>Thousands of microbial genomes shed light on interconnected biogeochemical processes in an aquifer system.</title>
        <authorList>
            <person name="Anantharaman K."/>
            <person name="Brown C.T."/>
            <person name="Hug L.A."/>
            <person name="Sharon I."/>
            <person name="Castelle C.J."/>
            <person name="Probst A.J."/>
            <person name="Thomas B.C."/>
            <person name="Singh A."/>
            <person name="Wilkins M.J."/>
            <person name="Karaoz U."/>
            <person name="Brodie E.L."/>
            <person name="Williams K.H."/>
            <person name="Hubbard S.S."/>
            <person name="Banfield J.F."/>
        </authorList>
    </citation>
    <scope>NUCLEOTIDE SEQUENCE [LARGE SCALE GENOMIC DNA]</scope>
</reference>
<keyword evidence="4 8" id="KW-1133">Transmembrane helix</keyword>
<evidence type="ECO:0000313" key="10">
    <source>
        <dbReference type="EMBL" id="OGD15811.1"/>
    </source>
</evidence>
<sequence length="521" mass="56491">MSLSNHIPILIIAIPLLAAFLVPLINRINKKAAGILTALALSVSLILTIALAVKILTVGPQVYVFGAASPSLTLPSGLKFPIRIMLQIDAMSIFMGLITAVVSFLGAIYSLSFTKQYDGVDKYYSLLLLLTVGMFGMEFTGDIFNFFVFLEIASIASVALISFRGIDFGEPAEAGFKYMIVSSISALMVLFAIGIFYGQYDLLNFAALASVIKYSQLDKIALGLLIPVLAMKAGAVPMHMWTPDAYSEAPAPITMILVAASQASLYALFRVVFSLYNISLNALTVGWIIIVFGLLSMFIGVTMAIVQKDIKRLMAYHAVSQTGYMFLGVGVGLAVLANPEALKNYGITAMEGGIFHIMNHAMYKGLLFLTAGALFFRTGTRDLNKMGGLAHYMKYTTIFFIIGAAAIAGLPPFNGFASKLLIYESVYRFNPLLSIMAMVVSILTLASFVKVFHSAFLGPKLPQFKEVKETPRSMLFAMAVLSCIIIFFGLFPDLIVKNLVHPAVMSLIEQLQYTGTVLGGM</sequence>
<evidence type="ECO:0000256" key="6">
    <source>
        <dbReference type="ARBA" id="ARBA00023136"/>
    </source>
</evidence>
<keyword evidence="5" id="KW-0560">Oxidoreductase</keyword>
<feature type="transmembrane region" description="Helical" evidence="8">
    <location>
        <begin position="285"/>
        <end position="306"/>
    </location>
</feature>
<keyword evidence="6 8" id="KW-0472">Membrane</keyword>
<comment type="caution">
    <text evidence="10">The sequence shown here is derived from an EMBL/GenBank/DDBJ whole genome shotgun (WGS) entry which is preliminary data.</text>
</comment>
<organism evidence="10 11">
    <name type="scientific">Candidatus Sediminicultor quintus</name>
    <dbReference type="NCBI Taxonomy" id="1797291"/>
    <lineage>
        <taxon>Bacteria</taxon>
        <taxon>Pseudomonadati</taxon>
        <taxon>Atribacterota</taxon>
        <taxon>Candidatus Phoenicimicrobiia</taxon>
        <taxon>Candidatus Pheonicimicrobiales</taxon>
        <taxon>Candidatus Phoenicimicrobiaceae</taxon>
        <taxon>Candidatus Sediminicultor</taxon>
    </lineage>
</organism>
<feature type="transmembrane region" description="Helical" evidence="8">
    <location>
        <begin position="397"/>
        <end position="417"/>
    </location>
</feature>
<feature type="transmembrane region" description="Helical" evidence="8">
    <location>
        <begin position="429"/>
        <end position="452"/>
    </location>
</feature>
<keyword evidence="10" id="KW-0830">Ubiquinone</keyword>
<proteinExistence type="predicted"/>
<keyword evidence="2" id="KW-1003">Cell membrane</keyword>
<feature type="transmembrane region" description="Helical" evidence="8">
    <location>
        <begin position="473"/>
        <end position="491"/>
    </location>
</feature>
<evidence type="ECO:0000256" key="3">
    <source>
        <dbReference type="ARBA" id="ARBA00022692"/>
    </source>
</evidence>
<feature type="transmembrane region" description="Helical" evidence="8">
    <location>
        <begin position="318"/>
        <end position="337"/>
    </location>
</feature>
<feature type="domain" description="NADH:quinone oxidoreductase/Mrp antiporter transmembrane" evidence="9">
    <location>
        <begin position="141"/>
        <end position="443"/>
    </location>
</feature>
<accession>A0A1F5AB89</accession>
<evidence type="ECO:0000256" key="5">
    <source>
        <dbReference type="ARBA" id="ARBA00023002"/>
    </source>
</evidence>
<dbReference type="GO" id="GO:0005886">
    <property type="term" value="C:plasma membrane"/>
    <property type="evidence" value="ECO:0007669"/>
    <property type="project" value="UniProtKB-SubCell"/>
</dbReference>
<evidence type="ECO:0000259" key="9">
    <source>
        <dbReference type="Pfam" id="PF00361"/>
    </source>
</evidence>
<dbReference type="InterPro" id="IPR001750">
    <property type="entry name" value="ND/Mrp_TM"/>
</dbReference>
<evidence type="ECO:0000256" key="7">
    <source>
        <dbReference type="RuleBase" id="RU000320"/>
    </source>
</evidence>
<evidence type="ECO:0000256" key="8">
    <source>
        <dbReference type="SAM" id="Phobius"/>
    </source>
</evidence>
<dbReference type="InterPro" id="IPR052175">
    <property type="entry name" value="ComplexI-like_HydComp"/>
</dbReference>
<evidence type="ECO:0000256" key="4">
    <source>
        <dbReference type="ARBA" id="ARBA00022989"/>
    </source>
</evidence>
<dbReference type="PANTHER" id="PTHR42682:SF4">
    <property type="entry name" value="NADH-UBIQUINONE_PLASTOQUINONE"/>
    <property type="match status" value="1"/>
</dbReference>
<dbReference type="NCBIfam" id="NF006240">
    <property type="entry name" value="PRK08376.1"/>
    <property type="match status" value="1"/>
</dbReference>
<name>A0A1F5AB89_9BACT</name>
<dbReference type="PANTHER" id="PTHR42682">
    <property type="entry name" value="HYDROGENASE-4 COMPONENT F"/>
    <property type="match status" value="1"/>
</dbReference>
<feature type="transmembrane region" description="Helical" evidence="8">
    <location>
        <begin position="220"/>
        <end position="241"/>
    </location>
</feature>
<feature type="transmembrane region" description="Helical" evidence="8">
    <location>
        <begin position="253"/>
        <end position="273"/>
    </location>
</feature>
<dbReference type="PRINTS" id="PR01434">
    <property type="entry name" value="NADHDHGNASE5"/>
</dbReference>
<feature type="transmembrane region" description="Helical" evidence="8">
    <location>
        <begin position="6"/>
        <end position="25"/>
    </location>
</feature>